<dbReference type="PROSITE" id="PS50920">
    <property type="entry name" value="SOLCAR"/>
    <property type="match status" value="3"/>
</dbReference>
<feature type="transmembrane region" description="Helical" evidence="10">
    <location>
        <begin position="46"/>
        <end position="69"/>
    </location>
</feature>
<dbReference type="PANTHER" id="PTHR45667">
    <property type="entry name" value="S-ADENOSYLMETHIONINE MITOCHONDRIAL CARRIER PROTEIN"/>
    <property type="match status" value="1"/>
</dbReference>
<dbReference type="GO" id="GO:0016020">
    <property type="term" value="C:membrane"/>
    <property type="evidence" value="ECO:0007669"/>
    <property type="project" value="UniProtKB-SubCell"/>
</dbReference>
<evidence type="ECO:0000256" key="8">
    <source>
        <dbReference type="PROSITE-ProRule" id="PRU00282"/>
    </source>
</evidence>
<evidence type="ECO:0000256" key="10">
    <source>
        <dbReference type="SAM" id="Phobius"/>
    </source>
</evidence>
<dbReference type="Gene3D" id="1.50.40.10">
    <property type="entry name" value="Mitochondrial carrier domain"/>
    <property type="match status" value="1"/>
</dbReference>
<comment type="subcellular location">
    <subcellularLocation>
        <location evidence="1">Membrane</location>
        <topology evidence="1">Multi-pass membrane protein</topology>
    </subcellularLocation>
</comment>
<evidence type="ECO:0000256" key="5">
    <source>
        <dbReference type="ARBA" id="ARBA00022737"/>
    </source>
</evidence>
<evidence type="ECO:0000313" key="12">
    <source>
        <dbReference type="Proteomes" id="UP000310189"/>
    </source>
</evidence>
<comment type="similarity">
    <text evidence="2 9">Belongs to the mitochondrial carrier (TC 2.A.29) family.</text>
</comment>
<sequence length="259" mass="27324">MDINIAAAGSVAAFTVDMLVYPLDTIKTRLQSAPSGTGLASISYRHLYAGVGPVVAATLPSAAVFFTTYEQMSQVLNRRGTLPAPVTQILASNVAECASCAVLAPAELIKQNAQVGSKADTLTLTKRLLRRDNVRSLLAGYRALVFRNLPFTTVQWPIYEHFKGVLRSKDYSRAQSAAGAAAVAGTAASVATSPIDVVKTRIMVQDQQSGGVWSTSKDVLAKEGVRGLFRGGALRSSWAAVGAGVYLGSFEKAKESLGK</sequence>
<feature type="repeat" description="Solcar" evidence="8">
    <location>
        <begin position="1"/>
        <end position="75"/>
    </location>
</feature>
<gene>
    <name evidence="11" type="ORF">E3P99_03676</name>
</gene>
<keyword evidence="12" id="KW-1185">Reference proteome</keyword>
<comment type="caution">
    <text evidence="11">The sequence shown here is derived from an EMBL/GenBank/DDBJ whole genome shotgun (WGS) entry which is preliminary data.</text>
</comment>
<dbReference type="OrthoDB" id="415315at2759"/>
<feature type="repeat" description="Solcar" evidence="8">
    <location>
        <begin position="83"/>
        <end position="165"/>
    </location>
</feature>
<keyword evidence="4 8" id="KW-0812">Transmembrane</keyword>
<keyword evidence="6 10" id="KW-1133">Transmembrane helix</keyword>
<reference evidence="11 12" key="1">
    <citation type="submission" date="2019-03" db="EMBL/GenBank/DDBJ databases">
        <title>Sequencing 23 genomes of Wallemia ichthyophaga.</title>
        <authorList>
            <person name="Gostincar C."/>
        </authorList>
    </citation>
    <scope>NUCLEOTIDE SEQUENCE [LARGE SCALE GENOMIC DNA]</scope>
    <source>
        <strain evidence="11 12">EXF-5753</strain>
    </source>
</reference>
<keyword evidence="7 8" id="KW-0472">Membrane</keyword>
<dbReference type="EMBL" id="SPNW01000081">
    <property type="protein sequence ID" value="TIA86443.1"/>
    <property type="molecule type" value="Genomic_DNA"/>
</dbReference>
<dbReference type="Proteomes" id="UP000310189">
    <property type="component" value="Unassembled WGS sequence"/>
</dbReference>
<dbReference type="SUPFAM" id="SSF103506">
    <property type="entry name" value="Mitochondrial carrier"/>
    <property type="match status" value="1"/>
</dbReference>
<evidence type="ECO:0008006" key="13">
    <source>
        <dbReference type="Google" id="ProtNLM"/>
    </source>
</evidence>
<keyword evidence="5" id="KW-0677">Repeat</keyword>
<evidence type="ECO:0000256" key="4">
    <source>
        <dbReference type="ARBA" id="ARBA00022692"/>
    </source>
</evidence>
<dbReference type="InterPro" id="IPR018108">
    <property type="entry name" value="MCP_transmembrane"/>
</dbReference>
<evidence type="ECO:0000256" key="7">
    <source>
        <dbReference type="ARBA" id="ARBA00023136"/>
    </source>
</evidence>
<dbReference type="Pfam" id="PF00153">
    <property type="entry name" value="Mito_carr"/>
    <property type="match status" value="3"/>
</dbReference>
<organism evidence="11 12">
    <name type="scientific">Wallemia hederae</name>
    <dbReference type="NCBI Taxonomy" id="1540922"/>
    <lineage>
        <taxon>Eukaryota</taxon>
        <taxon>Fungi</taxon>
        <taxon>Dikarya</taxon>
        <taxon>Basidiomycota</taxon>
        <taxon>Wallemiomycotina</taxon>
        <taxon>Wallemiomycetes</taxon>
        <taxon>Wallemiales</taxon>
        <taxon>Wallemiaceae</taxon>
        <taxon>Wallemia</taxon>
    </lineage>
</organism>
<evidence type="ECO:0000256" key="2">
    <source>
        <dbReference type="ARBA" id="ARBA00006375"/>
    </source>
</evidence>
<evidence type="ECO:0000313" key="11">
    <source>
        <dbReference type="EMBL" id="TIA86443.1"/>
    </source>
</evidence>
<proteinExistence type="inferred from homology"/>
<evidence type="ECO:0000256" key="9">
    <source>
        <dbReference type="RuleBase" id="RU000488"/>
    </source>
</evidence>
<accession>A0A4V4LSP9</accession>
<name>A0A4V4LSP9_9BASI</name>
<evidence type="ECO:0000256" key="6">
    <source>
        <dbReference type="ARBA" id="ARBA00022989"/>
    </source>
</evidence>
<evidence type="ECO:0000256" key="3">
    <source>
        <dbReference type="ARBA" id="ARBA00022448"/>
    </source>
</evidence>
<dbReference type="AlphaFoldDB" id="A0A4V4LSP9"/>
<feature type="repeat" description="Solcar" evidence="8">
    <location>
        <begin position="172"/>
        <end position="256"/>
    </location>
</feature>
<protein>
    <recommendedName>
        <fullName evidence="13">Mitochondrial carrier protein</fullName>
    </recommendedName>
</protein>
<keyword evidence="3 9" id="KW-0813">Transport</keyword>
<evidence type="ECO:0000256" key="1">
    <source>
        <dbReference type="ARBA" id="ARBA00004141"/>
    </source>
</evidence>
<dbReference type="InterPro" id="IPR023395">
    <property type="entry name" value="MCP_dom_sf"/>
</dbReference>